<dbReference type="EMBL" id="CP017768">
    <property type="protein sequence ID" value="AUB59218.1"/>
    <property type="molecule type" value="Genomic_DNA"/>
</dbReference>
<proteinExistence type="predicted"/>
<dbReference type="KEGG" id="msub:BK009_00065"/>
<evidence type="ECO:0000313" key="1">
    <source>
        <dbReference type="EMBL" id="AUB59218.1"/>
    </source>
</evidence>
<protein>
    <submittedName>
        <fullName evidence="1">Uncharacterized protein</fullName>
    </submittedName>
</protein>
<reference evidence="1 2" key="1">
    <citation type="submission" date="2016-10" db="EMBL/GenBank/DDBJ databases">
        <title>Comparative genomics between deep and shallow subseafloor isolates.</title>
        <authorList>
            <person name="Ishii S."/>
            <person name="Miller J.R."/>
            <person name="Sutton G."/>
            <person name="Suzuki S."/>
            <person name="Methe B."/>
            <person name="Inagaki F."/>
            <person name="Imachi H."/>
        </authorList>
    </citation>
    <scope>NUCLEOTIDE SEQUENCE [LARGE SCALE GENOMIC DNA]</scope>
    <source>
        <strain evidence="1 2">A8p</strain>
    </source>
</reference>
<dbReference type="AlphaFoldDB" id="A0A2H4VM98"/>
<gene>
    <name evidence="1" type="ORF">BK009_00065</name>
</gene>
<name>A0A2H4VM98_9EURY</name>
<organism evidence="1 2">
    <name type="scientific">Methanobacterium subterraneum</name>
    <dbReference type="NCBI Taxonomy" id="59277"/>
    <lineage>
        <taxon>Archaea</taxon>
        <taxon>Methanobacteriati</taxon>
        <taxon>Methanobacteriota</taxon>
        <taxon>Methanomada group</taxon>
        <taxon>Methanobacteria</taxon>
        <taxon>Methanobacteriales</taxon>
        <taxon>Methanobacteriaceae</taxon>
        <taxon>Methanobacterium</taxon>
    </lineage>
</organism>
<evidence type="ECO:0000313" key="2">
    <source>
        <dbReference type="Proteomes" id="UP000232631"/>
    </source>
</evidence>
<keyword evidence="2" id="KW-1185">Reference proteome</keyword>
<dbReference type="Proteomes" id="UP000232631">
    <property type="component" value="Chromosome"/>
</dbReference>
<accession>A0A2H4VM98</accession>
<sequence length="61" mass="7370">MEMIKIPIMISYMAIYSEGYYLTKDYVSRKEFRETILKNFSPKTFYLPGYNEFILVFPPKL</sequence>